<dbReference type="Proteomes" id="UP000029738">
    <property type="component" value="Unassembled WGS sequence"/>
</dbReference>
<keyword evidence="3" id="KW-1003">Cell membrane</keyword>
<dbReference type="PANTHER" id="PTHR43738:SF1">
    <property type="entry name" value="HEMIN TRANSPORT SYSTEM PERMEASE PROTEIN HRTB-RELATED"/>
    <property type="match status" value="1"/>
</dbReference>
<dbReference type="InterPro" id="IPR003838">
    <property type="entry name" value="ABC3_permease_C"/>
</dbReference>
<dbReference type="InterPro" id="IPR051125">
    <property type="entry name" value="ABC-4/HrtB_transporter"/>
</dbReference>
<keyword evidence="2" id="KW-0813">Transport</keyword>
<evidence type="ECO:0000313" key="9">
    <source>
        <dbReference type="EMBL" id="KAF3884019.1"/>
    </source>
</evidence>
<evidence type="ECO:0000256" key="1">
    <source>
        <dbReference type="ARBA" id="ARBA00004651"/>
    </source>
</evidence>
<feature type="transmembrane region" description="Helical" evidence="7">
    <location>
        <begin position="21"/>
        <end position="43"/>
    </location>
</feature>
<keyword evidence="5 7" id="KW-1133">Transmembrane helix</keyword>
<keyword evidence="6 7" id="KW-0472">Membrane</keyword>
<keyword evidence="11" id="KW-1185">Reference proteome</keyword>
<feature type="transmembrane region" description="Helical" evidence="7">
    <location>
        <begin position="347"/>
        <end position="370"/>
    </location>
</feature>
<reference evidence="9" key="2">
    <citation type="submission" date="2019-11" db="EMBL/GenBank/DDBJ databases">
        <title>Improved Assembly of Tolypothrix boutellei genome.</title>
        <authorList>
            <person name="Sarangi A.N."/>
            <person name="Mukherjee M."/>
            <person name="Ghosh S."/>
            <person name="Singh D."/>
            <person name="Das A."/>
            <person name="Kant S."/>
            <person name="Prusty A."/>
            <person name="Tripathy S."/>
        </authorList>
    </citation>
    <scope>NUCLEOTIDE SEQUENCE</scope>
    <source>
        <strain evidence="9">VB521301</strain>
    </source>
</reference>
<name>A0A0C1R8F4_9CYAN</name>
<accession>A0A0C1R8F4</accession>
<evidence type="ECO:0000256" key="4">
    <source>
        <dbReference type="ARBA" id="ARBA00022692"/>
    </source>
</evidence>
<dbReference type="InterPro" id="IPR005891">
    <property type="entry name" value="DevC"/>
</dbReference>
<dbReference type="EMBL" id="JHEG02000058">
    <property type="protein sequence ID" value="KIE08555.1"/>
    <property type="molecule type" value="Genomic_DNA"/>
</dbReference>
<dbReference type="STRING" id="1479485.DA73_0228815"/>
<organism evidence="10">
    <name type="scientific">Tolypothrix bouteillei VB521301</name>
    <dbReference type="NCBI Taxonomy" id="1479485"/>
    <lineage>
        <taxon>Bacteria</taxon>
        <taxon>Bacillati</taxon>
        <taxon>Cyanobacteriota</taxon>
        <taxon>Cyanophyceae</taxon>
        <taxon>Nostocales</taxon>
        <taxon>Tolypothrichaceae</taxon>
        <taxon>Tolypothrix</taxon>
    </lineage>
</organism>
<feature type="transmembrane region" description="Helical" evidence="7">
    <location>
        <begin position="320"/>
        <end position="341"/>
    </location>
</feature>
<dbReference type="PIRSF" id="PIRSF031773">
    <property type="entry name" value="DevC"/>
    <property type="match status" value="1"/>
</dbReference>
<keyword evidence="4 7" id="KW-0812">Transmembrane</keyword>
<evidence type="ECO:0000313" key="11">
    <source>
        <dbReference type="Proteomes" id="UP000029738"/>
    </source>
</evidence>
<comment type="subcellular location">
    <subcellularLocation>
        <location evidence="1">Cell membrane</location>
        <topology evidence="1">Multi-pass membrane protein</topology>
    </subcellularLocation>
</comment>
<evidence type="ECO:0000256" key="7">
    <source>
        <dbReference type="SAM" id="Phobius"/>
    </source>
</evidence>
<gene>
    <name evidence="10" type="ORF">DA73_0228815</name>
    <name evidence="9" type="ORF">DA73_0400040030</name>
</gene>
<evidence type="ECO:0000256" key="3">
    <source>
        <dbReference type="ARBA" id="ARBA00022475"/>
    </source>
</evidence>
<dbReference type="PANTHER" id="PTHR43738">
    <property type="entry name" value="ABC TRANSPORTER, MEMBRANE PROTEIN"/>
    <property type="match status" value="1"/>
</dbReference>
<proteinExistence type="predicted"/>
<feature type="transmembrane region" description="Helical" evidence="7">
    <location>
        <begin position="265"/>
        <end position="288"/>
    </location>
</feature>
<dbReference type="OrthoDB" id="417886at2"/>
<sequence>MVGKWLRRTPLAWRQVMKEKTRLAIAVAGIAFADMLMFVQLGFQDALYDSATLPHRLLEADLVMTNPQFQTLFSVKTFSRERLYQALGHEAVKSVSSVYIGSGQWKNPENRLTRAILIWGIEPDAPSLKLPEIKQNATQIKLLNQVLFDRAARPEYGDIAGKLQKQGTLEAELNQQNVQVTGLFTIGSSFAADGNVITSDSTFLKLFPERQSDRIEVGLIQLKSGFDAAKVQAELTKELSGDVRILTPEGFAGVEKYYWESQGTIGFIFGLGVIVGFIVGIIIVYQILYSDVAEHLPEYATLKAMGYSNGYLIRVLLQEALLLAVLGFIPGFAIASALYQLTYAATLLPIAMTTSRAIAVFVLTLGMCSLSGAVAMRKLQSADPADIF</sequence>
<evidence type="ECO:0000256" key="2">
    <source>
        <dbReference type="ARBA" id="ARBA00022448"/>
    </source>
</evidence>
<evidence type="ECO:0000256" key="5">
    <source>
        <dbReference type="ARBA" id="ARBA00022989"/>
    </source>
</evidence>
<feature type="domain" description="ABC3 transporter permease C-terminal" evidence="8">
    <location>
        <begin position="273"/>
        <end position="380"/>
    </location>
</feature>
<protein>
    <submittedName>
        <fullName evidence="10">ABC transporter</fullName>
    </submittedName>
    <submittedName>
        <fullName evidence="9">FtsX-like permease family protein</fullName>
    </submittedName>
</protein>
<evidence type="ECO:0000259" key="8">
    <source>
        <dbReference type="Pfam" id="PF02687"/>
    </source>
</evidence>
<dbReference type="Pfam" id="PF02687">
    <property type="entry name" value="FtsX"/>
    <property type="match status" value="1"/>
</dbReference>
<dbReference type="EMBL" id="JHEG04000002">
    <property type="protein sequence ID" value="KAF3884019.1"/>
    <property type="molecule type" value="Genomic_DNA"/>
</dbReference>
<dbReference type="RefSeq" id="WP_038077728.1">
    <property type="nucleotide sequence ID" value="NZ_JHEG04000002.1"/>
</dbReference>
<reference evidence="10" key="1">
    <citation type="journal article" date="2015" name="Genome Announc.">
        <title>Draft Genome Sequence of Tolypothrix boutellei Strain VB521301.</title>
        <authorList>
            <person name="Chandrababunaidu M.M."/>
            <person name="Singh D."/>
            <person name="Sen D."/>
            <person name="Bhan S."/>
            <person name="Das S."/>
            <person name="Gupta A."/>
            <person name="Adhikary S.P."/>
            <person name="Tripathy S."/>
        </authorList>
    </citation>
    <scope>NUCLEOTIDE SEQUENCE</scope>
    <source>
        <strain evidence="10">VB521301</strain>
    </source>
</reference>
<dbReference type="AlphaFoldDB" id="A0A0C1R8F4"/>
<dbReference type="GO" id="GO:0005886">
    <property type="term" value="C:plasma membrane"/>
    <property type="evidence" value="ECO:0007669"/>
    <property type="project" value="UniProtKB-SubCell"/>
</dbReference>
<comment type="caution">
    <text evidence="10">The sequence shown here is derived from an EMBL/GenBank/DDBJ whole genome shotgun (WGS) entry which is preliminary data.</text>
</comment>
<dbReference type="NCBIfam" id="TIGR01185">
    <property type="entry name" value="devC"/>
    <property type="match status" value="1"/>
</dbReference>
<evidence type="ECO:0000313" key="10">
    <source>
        <dbReference type="EMBL" id="KIE08555.1"/>
    </source>
</evidence>
<evidence type="ECO:0000256" key="6">
    <source>
        <dbReference type="ARBA" id="ARBA00023136"/>
    </source>
</evidence>